<evidence type="ECO:0000256" key="7">
    <source>
        <dbReference type="ARBA" id="ARBA00022605"/>
    </source>
</evidence>
<dbReference type="InterPro" id="IPR002933">
    <property type="entry name" value="Peptidase_M20"/>
</dbReference>
<dbReference type="Pfam" id="PF01546">
    <property type="entry name" value="Peptidase_M20"/>
    <property type="match status" value="1"/>
</dbReference>
<evidence type="ECO:0000256" key="5">
    <source>
        <dbReference type="ARBA" id="ARBA00011921"/>
    </source>
</evidence>
<keyword evidence="7" id="KW-0028">Amino-acid biosynthesis</keyword>
<dbReference type="PANTHER" id="PTHR43808:SF8">
    <property type="entry name" value="PEPTIDASE M20 DIMERISATION DOMAIN-CONTAINING PROTEIN"/>
    <property type="match status" value="1"/>
</dbReference>
<dbReference type="InterPro" id="IPR011650">
    <property type="entry name" value="Peptidase_M20_dimer"/>
</dbReference>
<keyword evidence="11" id="KW-0220">Diaminopimelate biosynthesis</keyword>
<dbReference type="RefSeq" id="WP_268751984.1">
    <property type="nucleotide sequence ID" value="NZ_JAPRFQ010000001.1"/>
</dbReference>
<evidence type="ECO:0000256" key="6">
    <source>
        <dbReference type="ARBA" id="ARBA00016853"/>
    </source>
</evidence>
<keyword evidence="17" id="KW-1185">Reference proteome</keyword>
<dbReference type="InterPro" id="IPR050072">
    <property type="entry name" value="Peptidase_M20A"/>
</dbReference>
<evidence type="ECO:0000256" key="13">
    <source>
        <dbReference type="ARBA" id="ARBA00023285"/>
    </source>
</evidence>
<sequence>MDKEKKVQILQDIIQIKSVNDNEAEVAQYLADVFKEYDIDSEQVEYDTDRNSLVAEFGDGSGSDLVLGISGHLDVVAAGDEDEWKYPPFSGEIEGDKLYGRGTSDMKSGVAALVIALIEFKEDHPDFNGKIRFLGTVGEEVGQYGSEQLAKEGYVDDVTDILIGEPTGEKLIYTHKGSILYTVTSKGKSSHSSMPKEGINAISALAKFVVAADKELGQVTEDYHDEILGETTNAITIISGGDQVNSIPAQAKIEGNARTIPDYDNDKVIETLENIIKDINDEGQGQLELHLDNNKYSVAKPDDSAIMQAAIKVVGSDFAQGGISPTTDAASFTKDHDLNLLIFGPGEAELPHQLDEYVSIDNYLEFIDRYKAIFENYFDLA</sequence>
<dbReference type="Gene3D" id="3.40.630.10">
    <property type="entry name" value="Zn peptidases"/>
    <property type="match status" value="1"/>
</dbReference>
<keyword evidence="9" id="KW-0378">Hydrolase</keyword>
<keyword evidence="13" id="KW-0170">Cobalt</keyword>
<evidence type="ECO:0000256" key="12">
    <source>
        <dbReference type="ARBA" id="ARBA00023154"/>
    </source>
</evidence>
<evidence type="ECO:0000256" key="14">
    <source>
        <dbReference type="ARBA" id="ARBA00051301"/>
    </source>
</evidence>
<evidence type="ECO:0000256" key="11">
    <source>
        <dbReference type="ARBA" id="ARBA00022915"/>
    </source>
</evidence>
<protein>
    <recommendedName>
        <fullName evidence="6">Probable succinyl-diaminopimelate desuccinylase</fullName>
        <ecNumber evidence="5">3.5.1.18</ecNumber>
    </recommendedName>
</protein>
<dbReference type="NCBIfam" id="TIGR01910">
    <property type="entry name" value="DapE-ArgE"/>
    <property type="match status" value="1"/>
</dbReference>
<organism evidence="16 17">
    <name type="scientific">Aerococcus kribbianus</name>
    <dbReference type="NCBI Taxonomy" id="2999064"/>
    <lineage>
        <taxon>Bacteria</taxon>
        <taxon>Bacillati</taxon>
        <taxon>Bacillota</taxon>
        <taxon>Bacilli</taxon>
        <taxon>Lactobacillales</taxon>
        <taxon>Aerococcaceae</taxon>
        <taxon>Aerococcus</taxon>
    </lineage>
</organism>
<dbReference type="GO" id="GO:0009085">
    <property type="term" value="P:lysine biosynthetic process"/>
    <property type="evidence" value="ECO:0007669"/>
    <property type="project" value="UniProtKB-KW"/>
</dbReference>
<dbReference type="InterPro" id="IPR001261">
    <property type="entry name" value="ArgE/DapE_CS"/>
</dbReference>
<evidence type="ECO:0000256" key="8">
    <source>
        <dbReference type="ARBA" id="ARBA00022723"/>
    </source>
</evidence>
<dbReference type="NCBIfam" id="NF006365">
    <property type="entry name" value="PRK08588.1"/>
    <property type="match status" value="1"/>
</dbReference>
<dbReference type="CDD" id="cd08659">
    <property type="entry name" value="M20_ArgE_DapE-like"/>
    <property type="match status" value="1"/>
</dbReference>
<comment type="cofactor">
    <cofactor evidence="1">
        <name>Co(2+)</name>
        <dbReference type="ChEBI" id="CHEBI:48828"/>
    </cofactor>
</comment>
<feature type="domain" description="Peptidase M20 dimerisation" evidence="15">
    <location>
        <begin position="173"/>
        <end position="282"/>
    </location>
</feature>
<dbReference type="GO" id="GO:0019877">
    <property type="term" value="P:diaminopimelate biosynthetic process"/>
    <property type="evidence" value="ECO:0007669"/>
    <property type="project" value="UniProtKB-KW"/>
</dbReference>
<comment type="cofactor">
    <cofactor evidence="2">
        <name>Zn(2+)</name>
        <dbReference type="ChEBI" id="CHEBI:29105"/>
    </cofactor>
</comment>
<dbReference type="EC" id="3.5.1.18" evidence="5"/>
<accession>A0A9X3FP58</accession>
<dbReference type="InterPro" id="IPR010182">
    <property type="entry name" value="ArgE/DapE"/>
</dbReference>
<evidence type="ECO:0000256" key="3">
    <source>
        <dbReference type="ARBA" id="ARBA00005130"/>
    </source>
</evidence>
<evidence type="ECO:0000256" key="9">
    <source>
        <dbReference type="ARBA" id="ARBA00022801"/>
    </source>
</evidence>
<comment type="pathway">
    <text evidence="3">Amino-acid biosynthesis; L-lysine biosynthesis via DAP pathway; LL-2,6-diaminopimelate from (S)-tetrahydrodipicolinate (succinylase route): step 3/3.</text>
</comment>
<evidence type="ECO:0000313" key="16">
    <source>
        <dbReference type="EMBL" id="MCZ0725671.1"/>
    </source>
</evidence>
<evidence type="ECO:0000256" key="2">
    <source>
        <dbReference type="ARBA" id="ARBA00001947"/>
    </source>
</evidence>
<dbReference type="EMBL" id="JAPRFR010000001">
    <property type="protein sequence ID" value="MCZ0725671.1"/>
    <property type="molecule type" value="Genomic_DNA"/>
</dbReference>
<evidence type="ECO:0000256" key="1">
    <source>
        <dbReference type="ARBA" id="ARBA00001941"/>
    </source>
</evidence>
<dbReference type="AlphaFoldDB" id="A0A9X3FP58"/>
<name>A0A9X3FP58_9LACT</name>
<keyword evidence="8" id="KW-0479">Metal-binding</keyword>
<dbReference type="SUPFAM" id="SSF55031">
    <property type="entry name" value="Bacterial exopeptidase dimerisation domain"/>
    <property type="match status" value="1"/>
</dbReference>
<dbReference type="PANTHER" id="PTHR43808">
    <property type="entry name" value="ACETYLORNITHINE DEACETYLASE"/>
    <property type="match status" value="1"/>
</dbReference>
<dbReference type="InterPro" id="IPR036264">
    <property type="entry name" value="Bact_exopeptidase_dim_dom"/>
</dbReference>
<reference evidence="16" key="1">
    <citation type="submission" date="2022-12" db="EMBL/GenBank/DDBJ databases">
        <title>Description and comparative metabolic analysis of Aerococcus sp. nov., isolated from the feces of a pig.</title>
        <authorList>
            <person name="Chang Y.-H."/>
        </authorList>
    </citation>
    <scope>NUCLEOTIDE SEQUENCE</scope>
    <source>
        <strain evidence="16">YH-aer222</strain>
    </source>
</reference>
<evidence type="ECO:0000256" key="10">
    <source>
        <dbReference type="ARBA" id="ARBA00022833"/>
    </source>
</evidence>
<evidence type="ECO:0000313" key="17">
    <source>
        <dbReference type="Proteomes" id="UP001146670"/>
    </source>
</evidence>
<evidence type="ECO:0000256" key="4">
    <source>
        <dbReference type="ARBA" id="ARBA00006247"/>
    </source>
</evidence>
<comment type="similarity">
    <text evidence="4">Belongs to the peptidase M20A family.</text>
</comment>
<dbReference type="Gene3D" id="3.30.70.360">
    <property type="match status" value="1"/>
</dbReference>
<dbReference type="SUPFAM" id="SSF53187">
    <property type="entry name" value="Zn-dependent exopeptidases"/>
    <property type="match status" value="1"/>
</dbReference>
<comment type="caution">
    <text evidence="16">The sequence shown here is derived from an EMBL/GenBank/DDBJ whole genome shotgun (WGS) entry which is preliminary data.</text>
</comment>
<evidence type="ECO:0000259" key="15">
    <source>
        <dbReference type="Pfam" id="PF07687"/>
    </source>
</evidence>
<proteinExistence type="inferred from homology"/>
<keyword evidence="12" id="KW-0457">Lysine biosynthesis</keyword>
<keyword evidence="10" id="KW-0862">Zinc</keyword>
<dbReference type="Proteomes" id="UP001146670">
    <property type="component" value="Unassembled WGS sequence"/>
</dbReference>
<comment type="catalytic activity">
    <reaction evidence="14">
        <text>N-succinyl-(2S,6S)-2,6-diaminopimelate + H2O = (2S,6S)-2,6-diaminopimelate + succinate</text>
        <dbReference type="Rhea" id="RHEA:22608"/>
        <dbReference type="ChEBI" id="CHEBI:15377"/>
        <dbReference type="ChEBI" id="CHEBI:30031"/>
        <dbReference type="ChEBI" id="CHEBI:57609"/>
        <dbReference type="ChEBI" id="CHEBI:58087"/>
        <dbReference type="EC" id="3.5.1.18"/>
    </reaction>
</comment>
<dbReference type="GO" id="GO:0009014">
    <property type="term" value="F:succinyl-diaminopimelate desuccinylase activity"/>
    <property type="evidence" value="ECO:0007669"/>
    <property type="project" value="UniProtKB-EC"/>
</dbReference>
<gene>
    <name evidence="16" type="ORF">OW157_03685</name>
</gene>
<dbReference type="Pfam" id="PF07687">
    <property type="entry name" value="M20_dimer"/>
    <property type="match status" value="1"/>
</dbReference>
<dbReference type="GO" id="GO:0046872">
    <property type="term" value="F:metal ion binding"/>
    <property type="evidence" value="ECO:0007669"/>
    <property type="project" value="UniProtKB-KW"/>
</dbReference>
<dbReference type="PROSITE" id="PS00758">
    <property type="entry name" value="ARGE_DAPE_CPG2_1"/>
    <property type="match status" value="1"/>
</dbReference>